<feature type="compositionally biased region" description="Polar residues" evidence="6">
    <location>
        <begin position="14"/>
        <end position="25"/>
    </location>
</feature>
<gene>
    <name evidence="9" type="ORF">DM02DRAFT_587537</name>
</gene>
<organism evidence="9 10">
    <name type="scientific">Periconia macrospinosa</name>
    <dbReference type="NCBI Taxonomy" id="97972"/>
    <lineage>
        <taxon>Eukaryota</taxon>
        <taxon>Fungi</taxon>
        <taxon>Dikarya</taxon>
        <taxon>Ascomycota</taxon>
        <taxon>Pezizomycotina</taxon>
        <taxon>Dothideomycetes</taxon>
        <taxon>Pleosporomycetidae</taxon>
        <taxon>Pleosporales</taxon>
        <taxon>Massarineae</taxon>
        <taxon>Periconiaceae</taxon>
        <taxon>Periconia</taxon>
    </lineage>
</organism>
<feature type="transmembrane region" description="Helical" evidence="7">
    <location>
        <begin position="42"/>
        <end position="60"/>
    </location>
</feature>
<feature type="transmembrane region" description="Helical" evidence="7">
    <location>
        <begin position="396"/>
        <end position="419"/>
    </location>
</feature>
<keyword evidence="4 7" id="KW-1133">Transmembrane helix</keyword>
<feature type="transmembrane region" description="Helical" evidence="7">
    <location>
        <begin position="425"/>
        <end position="448"/>
    </location>
</feature>
<feature type="transmembrane region" description="Helical" evidence="7">
    <location>
        <begin position="270"/>
        <end position="289"/>
    </location>
</feature>
<feature type="transmembrane region" description="Helical" evidence="7">
    <location>
        <begin position="333"/>
        <end position="353"/>
    </location>
</feature>
<dbReference type="PANTHER" id="PTHR43791:SF46">
    <property type="entry name" value="MAJOR FACILITATOR SUPERFAMILY (MFS) PROFILE DOMAIN-CONTAINING PROTEIN-RELATED"/>
    <property type="match status" value="1"/>
</dbReference>
<dbReference type="PROSITE" id="PS50850">
    <property type="entry name" value="MFS"/>
    <property type="match status" value="1"/>
</dbReference>
<evidence type="ECO:0000313" key="10">
    <source>
        <dbReference type="Proteomes" id="UP000244855"/>
    </source>
</evidence>
<accession>A0A2V1E2I9</accession>
<keyword evidence="5 7" id="KW-0472">Membrane</keyword>
<dbReference type="AlphaFoldDB" id="A0A2V1E2I9"/>
<feature type="domain" description="Major facilitator superfamily (MFS) profile" evidence="8">
    <location>
        <begin position="42"/>
        <end position="451"/>
    </location>
</feature>
<feature type="transmembrane region" description="Helical" evidence="7">
    <location>
        <begin position="133"/>
        <end position="156"/>
    </location>
</feature>
<feature type="transmembrane region" description="Helical" evidence="7">
    <location>
        <begin position="80"/>
        <end position="96"/>
    </location>
</feature>
<evidence type="ECO:0000256" key="7">
    <source>
        <dbReference type="SAM" id="Phobius"/>
    </source>
</evidence>
<keyword evidence="3 7" id="KW-0812">Transmembrane</keyword>
<feature type="transmembrane region" description="Helical" evidence="7">
    <location>
        <begin position="168"/>
        <end position="189"/>
    </location>
</feature>
<feature type="transmembrane region" description="Helical" evidence="7">
    <location>
        <begin position="359"/>
        <end position="384"/>
    </location>
</feature>
<evidence type="ECO:0000256" key="1">
    <source>
        <dbReference type="ARBA" id="ARBA00004141"/>
    </source>
</evidence>
<dbReference type="EMBL" id="KZ805329">
    <property type="protein sequence ID" value="PVI03645.1"/>
    <property type="molecule type" value="Genomic_DNA"/>
</dbReference>
<keyword evidence="2" id="KW-0813">Transport</keyword>
<dbReference type="InterPro" id="IPR036259">
    <property type="entry name" value="MFS_trans_sf"/>
</dbReference>
<evidence type="ECO:0000256" key="6">
    <source>
        <dbReference type="SAM" id="MobiDB-lite"/>
    </source>
</evidence>
<evidence type="ECO:0000259" key="8">
    <source>
        <dbReference type="PROSITE" id="PS50850"/>
    </source>
</evidence>
<dbReference type="InterPro" id="IPR011701">
    <property type="entry name" value="MFS"/>
</dbReference>
<dbReference type="InterPro" id="IPR020846">
    <property type="entry name" value="MFS_dom"/>
</dbReference>
<feature type="transmembrane region" description="Helical" evidence="7">
    <location>
        <begin position="201"/>
        <end position="223"/>
    </location>
</feature>
<dbReference type="GO" id="GO:0022857">
    <property type="term" value="F:transmembrane transporter activity"/>
    <property type="evidence" value="ECO:0007669"/>
    <property type="project" value="InterPro"/>
</dbReference>
<evidence type="ECO:0000256" key="4">
    <source>
        <dbReference type="ARBA" id="ARBA00022989"/>
    </source>
</evidence>
<evidence type="ECO:0000256" key="2">
    <source>
        <dbReference type="ARBA" id="ARBA00022448"/>
    </source>
</evidence>
<comment type="subcellular location">
    <subcellularLocation>
        <location evidence="1">Membrane</location>
        <topology evidence="1">Multi-pass membrane protein</topology>
    </subcellularLocation>
</comment>
<dbReference type="SUPFAM" id="SSF103473">
    <property type="entry name" value="MFS general substrate transporter"/>
    <property type="match status" value="1"/>
</dbReference>
<protein>
    <submittedName>
        <fullName evidence="9">Putative allantoate permease</fullName>
    </submittedName>
</protein>
<dbReference type="GO" id="GO:0005886">
    <property type="term" value="C:plasma membrane"/>
    <property type="evidence" value="ECO:0007669"/>
    <property type="project" value="TreeGrafter"/>
</dbReference>
<evidence type="ECO:0000256" key="5">
    <source>
        <dbReference type="ARBA" id="ARBA00023136"/>
    </source>
</evidence>
<evidence type="ECO:0000256" key="3">
    <source>
        <dbReference type="ARBA" id="ARBA00022692"/>
    </source>
</evidence>
<dbReference type="Proteomes" id="UP000244855">
    <property type="component" value="Unassembled WGS sequence"/>
</dbReference>
<feature type="compositionally biased region" description="Basic and acidic residues" evidence="6">
    <location>
        <begin position="1"/>
        <end position="13"/>
    </location>
</feature>
<dbReference type="PANTHER" id="PTHR43791">
    <property type="entry name" value="PERMEASE-RELATED"/>
    <property type="match status" value="1"/>
</dbReference>
<feature type="transmembrane region" description="Helical" evidence="7">
    <location>
        <begin position="309"/>
        <end position="326"/>
    </location>
</feature>
<keyword evidence="10" id="KW-1185">Reference proteome</keyword>
<dbReference type="OrthoDB" id="19923at2759"/>
<dbReference type="FunFam" id="1.20.1250.20:FF:000034">
    <property type="entry name" value="MFS general substrate transporter"/>
    <property type="match status" value="1"/>
</dbReference>
<evidence type="ECO:0000313" key="9">
    <source>
        <dbReference type="EMBL" id="PVI03645.1"/>
    </source>
</evidence>
<sequence length="465" mass="51466">MEHPEKLENEIVSEHSSSTMPPDSTLSEEEAAKLLRKIDLRVLPMLFIVYVAAFLDRANISNALTMEMPKELHLKGQQPNIALALFFVPYILFEVPSNIMMKRFTPHVWLALCTLGFGIVMIGQGFVKSLGGLIATRVLLGFFEAGIFPGSFYLISFWYKREEAQKRFTVYFTSVILASAFGGLLATGIANMNGTQGYSNWRWIFILEGILTIVVAVAAYFFISDFPSQAKWLTEAERQFVLAKTGEHKASDDKITSKDLAEFFKEPTNYLGALMYFAVVVPIYAFAYFTPTIVKTLGYNVVKTQLHSVPPFAAAFGLCIVTAWLSDSTRLRLPFVLVTAAITIIGLAILMTVHSGFSVRYLGINFVCMGVYAGAPIIVCWYLMNLEGHKNRAIGSAFIISFGNTGGILAPFTFLTKYAPYYHTGYAICMGVTVMGVVATLAYSFLIIQKNRAGRGLGGEKRLAL</sequence>
<feature type="region of interest" description="Disordered" evidence="6">
    <location>
        <begin position="1"/>
        <end position="25"/>
    </location>
</feature>
<proteinExistence type="predicted"/>
<dbReference type="Pfam" id="PF07690">
    <property type="entry name" value="MFS_1"/>
    <property type="match status" value="1"/>
</dbReference>
<dbReference type="Gene3D" id="1.20.1250.20">
    <property type="entry name" value="MFS general substrate transporter like domains"/>
    <property type="match status" value="2"/>
</dbReference>
<feature type="transmembrane region" description="Helical" evidence="7">
    <location>
        <begin position="108"/>
        <end position="127"/>
    </location>
</feature>
<name>A0A2V1E2I9_9PLEO</name>
<dbReference type="FunFam" id="1.20.1250.20:FF:000013">
    <property type="entry name" value="MFS general substrate transporter"/>
    <property type="match status" value="1"/>
</dbReference>
<reference evidence="9 10" key="1">
    <citation type="journal article" date="2018" name="Sci. Rep.">
        <title>Comparative genomics provides insights into the lifestyle and reveals functional heterogeneity of dark septate endophytic fungi.</title>
        <authorList>
            <person name="Knapp D.G."/>
            <person name="Nemeth J.B."/>
            <person name="Barry K."/>
            <person name="Hainaut M."/>
            <person name="Henrissat B."/>
            <person name="Johnson J."/>
            <person name="Kuo A."/>
            <person name="Lim J.H.P."/>
            <person name="Lipzen A."/>
            <person name="Nolan M."/>
            <person name="Ohm R.A."/>
            <person name="Tamas L."/>
            <person name="Grigoriev I.V."/>
            <person name="Spatafora J.W."/>
            <person name="Nagy L.G."/>
            <person name="Kovacs G.M."/>
        </authorList>
    </citation>
    <scope>NUCLEOTIDE SEQUENCE [LARGE SCALE GENOMIC DNA]</scope>
    <source>
        <strain evidence="9 10">DSE2036</strain>
    </source>
</reference>